<evidence type="ECO:0000313" key="1">
    <source>
        <dbReference type="EMBL" id="ANN79002.1"/>
    </source>
</evidence>
<dbReference type="STRING" id="463014.BAU07_19455"/>
<name>A0A193GG12_9BORD</name>
<dbReference type="KEGG" id="bfz:BAU07_19455"/>
<keyword evidence="2" id="KW-1185">Reference proteome</keyword>
<evidence type="ECO:0000313" key="2">
    <source>
        <dbReference type="Proteomes" id="UP000091926"/>
    </source>
</evidence>
<dbReference type="EMBL" id="CP016172">
    <property type="protein sequence ID" value="ANN79002.1"/>
    <property type="molecule type" value="Genomic_DNA"/>
</dbReference>
<dbReference type="AlphaFoldDB" id="A0A193GG12"/>
<dbReference type="OrthoDB" id="8641356at2"/>
<organism evidence="1 2">
    <name type="scientific">Bordetella flabilis</name>
    <dbReference type="NCBI Taxonomy" id="463014"/>
    <lineage>
        <taxon>Bacteria</taxon>
        <taxon>Pseudomonadati</taxon>
        <taxon>Pseudomonadota</taxon>
        <taxon>Betaproteobacteria</taxon>
        <taxon>Burkholderiales</taxon>
        <taxon>Alcaligenaceae</taxon>
        <taxon>Bordetella</taxon>
    </lineage>
</organism>
<dbReference type="RefSeq" id="WP_066661181.1">
    <property type="nucleotide sequence ID" value="NZ_CBCSCL010000012.1"/>
</dbReference>
<gene>
    <name evidence="1" type="ORF">BAU07_19455</name>
</gene>
<proteinExistence type="predicted"/>
<reference evidence="1 2" key="1">
    <citation type="submission" date="2016-06" db="EMBL/GenBank/DDBJ databases">
        <title>Complete genome sequences of Bordetella bronchialis and Bordetella flabilis.</title>
        <authorList>
            <person name="LiPuma J.J."/>
            <person name="Spilker T."/>
        </authorList>
    </citation>
    <scope>NUCLEOTIDE SEQUENCE [LARGE SCALE GENOMIC DNA]</scope>
    <source>
        <strain evidence="1 2">AU10664</strain>
    </source>
</reference>
<protein>
    <submittedName>
        <fullName evidence="1">Uncharacterized protein</fullName>
    </submittedName>
</protein>
<dbReference type="Proteomes" id="UP000091926">
    <property type="component" value="Chromosome"/>
</dbReference>
<sequence>MRDAEAFEYRGWRVTIEIRQPAAESDTGVYMTTIAIAATGPDGAAGEPVFLCKRAQYVYLDEDAAYQAAVARARAHIDGLPRR</sequence>
<accession>A0A193GG12</accession>